<dbReference type="InterPro" id="IPR012417">
    <property type="entry name" value="CaM-bd_dom_pln"/>
</dbReference>
<reference evidence="3" key="2">
    <citation type="submission" date="2022-01" db="EMBL/GenBank/DDBJ databases">
        <authorList>
            <person name="Yamashiro T."/>
            <person name="Shiraishi A."/>
            <person name="Satake H."/>
            <person name="Nakayama K."/>
        </authorList>
    </citation>
    <scope>NUCLEOTIDE SEQUENCE</scope>
</reference>
<dbReference type="Pfam" id="PF07839">
    <property type="entry name" value="CaM_binding"/>
    <property type="match status" value="1"/>
</dbReference>
<proteinExistence type="predicted"/>
<evidence type="ECO:0000256" key="1">
    <source>
        <dbReference type="SAM" id="MobiDB-lite"/>
    </source>
</evidence>
<feature type="domain" description="Calmodulin-binding" evidence="2">
    <location>
        <begin position="106"/>
        <end position="217"/>
    </location>
</feature>
<evidence type="ECO:0000313" key="3">
    <source>
        <dbReference type="EMBL" id="GJT62353.1"/>
    </source>
</evidence>
<organism evidence="3 4">
    <name type="scientific">Tanacetum coccineum</name>
    <dbReference type="NCBI Taxonomy" id="301880"/>
    <lineage>
        <taxon>Eukaryota</taxon>
        <taxon>Viridiplantae</taxon>
        <taxon>Streptophyta</taxon>
        <taxon>Embryophyta</taxon>
        <taxon>Tracheophyta</taxon>
        <taxon>Spermatophyta</taxon>
        <taxon>Magnoliopsida</taxon>
        <taxon>eudicotyledons</taxon>
        <taxon>Gunneridae</taxon>
        <taxon>Pentapetalae</taxon>
        <taxon>asterids</taxon>
        <taxon>campanulids</taxon>
        <taxon>Asterales</taxon>
        <taxon>Asteraceae</taxon>
        <taxon>Asteroideae</taxon>
        <taxon>Anthemideae</taxon>
        <taxon>Anthemidinae</taxon>
        <taxon>Tanacetum</taxon>
    </lineage>
</organism>
<protein>
    <submittedName>
        <fullName evidence="3">Ribonuclease H-like domain-containing protein</fullName>
    </submittedName>
</protein>
<sequence length="318" mass="35565">MELVNPPVCNESEPFSWDDIGEEESFITYTVNERSELIPDEELPENSTIMLTVIESFHAFSDKEVSEVLLIALPGSESTQDEGVLEDESGYTDDHNEEVEVSEDNEKEVAAAQNDEMETTAGVQDKVLRKGRGVVFEDTDDKGVKLKFRKGKVLDIQSENNDSKKGRKSVVLKRRQGEQEKKDAHGLLNNIIKETASTDSRKRKVKALVGAFKNIFHVIKKMVVSFTINTGLSLCGSTNENIDILLIEVYLLAKMSAANVVHLQQGWNCVRDPENEKEVAAAQNDEMETTAGVQDNVRRKGRGVIFENKDDKGVKLKF</sequence>
<name>A0ABQ5FGH8_9ASTR</name>
<dbReference type="Proteomes" id="UP001151760">
    <property type="component" value="Unassembled WGS sequence"/>
</dbReference>
<comment type="caution">
    <text evidence="3">The sequence shown here is derived from an EMBL/GenBank/DDBJ whole genome shotgun (WGS) entry which is preliminary data.</text>
</comment>
<dbReference type="EMBL" id="BQNB010017369">
    <property type="protein sequence ID" value="GJT62353.1"/>
    <property type="molecule type" value="Genomic_DNA"/>
</dbReference>
<dbReference type="SMART" id="SM01054">
    <property type="entry name" value="CaM_binding"/>
    <property type="match status" value="1"/>
</dbReference>
<reference evidence="3" key="1">
    <citation type="journal article" date="2022" name="Int. J. Mol. Sci.">
        <title>Draft Genome of Tanacetum Coccineum: Genomic Comparison of Closely Related Tanacetum-Family Plants.</title>
        <authorList>
            <person name="Yamashiro T."/>
            <person name="Shiraishi A."/>
            <person name="Nakayama K."/>
            <person name="Satake H."/>
        </authorList>
    </citation>
    <scope>NUCLEOTIDE SEQUENCE</scope>
</reference>
<gene>
    <name evidence="3" type="ORF">Tco_1005886</name>
</gene>
<feature type="compositionally biased region" description="Basic residues" evidence="1">
    <location>
        <begin position="165"/>
        <end position="174"/>
    </location>
</feature>
<dbReference type="PANTHER" id="PTHR33349">
    <property type="entry name" value="EMB|CAB62594.1"/>
    <property type="match status" value="1"/>
</dbReference>
<feature type="region of interest" description="Disordered" evidence="1">
    <location>
        <begin position="78"/>
        <end position="97"/>
    </location>
</feature>
<feature type="compositionally biased region" description="Acidic residues" evidence="1">
    <location>
        <begin position="79"/>
        <end position="97"/>
    </location>
</feature>
<evidence type="ECO:0000313" key="4">
    <source>
        <dbReference type="Proteomes" id="UP001151760"/>
    </source>
</evidence>
<evidence type="ECO:0000259" key="2">
    <source>
        <dbReference type="SMART" id="SM01054"/>
    </source>
</evidence>
<accession>A0ABQ5FGH8</accession>
<dbReference type="PANTHER" id="PTHR33349:SF1">
    <property type="entry name" value="EMB|CAB62594.1"/>
    <property type="match status" value="1"/>
</dbReference>
<keyword evidence="4" id="KW-1185">Reference proteome</keyword>
<feature type="region of interest" description="Disordered" evidence="1">
    <location>
        <begin position="158"/>
        <end position="181"/>
    </location>
</feature>